<dbReference type="InterPro" id="IPR001304">
    <property type="entry name" value="C-type_lectin-like"/>
</dbReference>
<dbReference type="InterPro" id="IPR016186">
    <property type="entry name" value="C-type_lectin-like/link_sf"/>
</dbReference>
<gene>
    <name evidence="5" type="ORF">G0U57_001786</name>
</gene>
<feature type="region of interest" description="Disordered" evidence="3">
    <location>
        <begin position="21"/>
        <end position="60"/>
    </location>
</feature>
<evidence type="ECO:0000259" key="4">
    <source>
        <dbReference type="PROSITE" id="PS50041"/>
    </source>
</evidence>
<dbReference type="GO" id="GO:0005886">
    <property type="term" value="C:plasma membrane"/>
    <property type="evidence" value="ECO:0007669"/>
    <property type="project" value="UniProtKB-SubCell"/>
</dbReference>
<sequence length="299" mass="33064">RAKFDFFSPLRERAALQMEAPLELRTPVQGQKAAERPDLDSGCGSSIHRSPQDSPEADEVAVRKFSLSGAECDSAWSFEDLADASGYSLLPTDEEPEEPAEQPAFPAQRRRQAASPQQSSAATNSGPPAPASPPAERSYASGNSSNIWKIIASVAVPVAVVEFVIILVWLLTGPSSPKVRPCPEDWICFGQNCYYFSTDTKSLDASKEYCASHGATLPVIKEELQLENIKRLRQNHYYWIGLRKEAAGWQWDDGSLFTNNTIQLENEDAKLNCSFLNTDKIVTVDCTSSRRWICVKESN</sequence>
<protein>
    <submittedName>
        <fullName evidence="5">Killer cell lectin-like receptor subfamily G, member 2</fullName>
    </submittedName>
</protein>
<organism evidence="5 6">
    <name type="scientific">Chelydra serpentina</name>
    <name type="common">Snapping turtle</name>
    <name type="synonym">Testudo serpentina</name>
    <dbReference type="NCBI Taxonomy" id="8475"/>
    <lineage>
        <taxon>Eukaryota</taxon>
        <taxon>Metazoa</taxon>
        <taxon>Chordata</taxon>
        <taxon>Craniata</taxon>
        <taxon>Vertebrata</taxon>
        <taxon>Euteleostomi</taxon>
        <taxon>Archelosauria</taxon>
        <taxon>Testudinata</taxon>
        <taxon>Testudines</taxon>
        <taxon>Cryptodira</taxon>
        <taxon>Durocryptodira</taxon>
        <taxon>Americhelydia</taxon>
        <taxon>Chelydroidea</taxon>
        <taxon>Chelydridae</taxon>
        <taxon>Chelydra</taxon>
    </lineage>
</organism>
<reference evidence="5 6" key="1">
    <citation type="journal article" date="2020" name="G3 (Bethesda)">
        <title>Draft Genome of the Common Snapping Turtle, Chelydra serpentina, a Model for Phenotypic Plasticity in Reptiles.</title>
        <authorList>
            <person name="Das D."/>
            <person name="Singh S.K."/>
            <person name="Bierstedt J."/>
            <person name="Erickson A."/>
            <person name="Galli G.L.J."/>
            <person name="Crossley D.A. 2nd"/>
            <person name="Rhen T."/>
        </authorList>
    </citation>
    <scope>NUCLEOTIDE SEQUENCE [LARGE SCALE GENOMIC DNA]</scope>
    <source>
        <strain evidence="5">KW</strain>
    </source>
</reference>
<dbReference type="Gene3D" id="3.10.100.10">
    <property type="entry name" value="Mannose-Binding Protein A, subunit A"/>
    <property type="match status" value="1"/>
</dbReference>
<dbReference type="GO" id="GO:0030246">
    <property type="term" value="F:carbohydrate binding"/>
    <property type="evidence" value="ECO:0007669"/>
    <property type="project" value="UniProtKB-KW"/>
</dbReference>
<keyword evidence="2" id="KW-0430">Lectin</keyword>
<comment type="caution">
    <text evidence="5">The sequence shown here is derived from an EMBL/GenBank/DDBJ whole genome shotgun (WGS) entry which is preliminary data.</text>
</comment>
<dbReference type="EMBL" id="JAHGAV010000121">
    <property type="protein sequence ID" value="KAG6931452.1"/>
    <property type="molecule type" value="Genomic_DNA"/>
</dbReference>
<dbReference type="SUPFAM" id="SSF56436">
    <property type="entry name" value="C-type lectin-like"/>
    <property type="match status" value="1"/>
</dbReference>
<dbReference type="OrthoDB" id="8950604at2759"/>
<dbReference type="SMART" id="SM00034">
    <property type="entry name" value="CLECT"/>
    <property type="match status" value="1"/>
</dbReference>
<dbReference type="AlphaFoldDB" id="A0A8T1SQL5"/>
<evidence type="ECO:0000256" key="1">
    <source>
        <dbReference type="ARBA" id="ARBA00004401"/>
    </source>
</evidence>
<feature type="non-terminal residue" evidence="5">
    <location>
        <position position="1"/>
    </location>
</feature>
<dbReference type="InterPro" id="IPR050828">
    <property type="entry name" value="C-type_lectin/matrix_domain"/>
</dbReference>
<dbReference type="Proteomes" id="UP000765507">
    <property type="component" value="Unassembled WGS sequence"/>
</dbReference>
<dbReference type="PANTHER" id="PTHR45710">
    <property type="entry name" value="C-TYPE LECTIN DOMAIN-CONTAINING PROTEIN 180"/>
    <property type="match status" value="1"/>
</dbReference>
<keyword evidence="5" id="KW-0675">Receptor</keyword>
<evidence type="ECO:0000256" key="3">
    <source>
        <dbReference type="SAM" id="MobiDB-lite"/>
    </source>
</evidence>
<evidence type="ECO:0000256" key="2">
    <source>
        <dbReference type="ARBA" id="ARBA00022734"/>
    </source>
</evidence>
<feature type="domain" description="C-type lectin" evidence="4">
    <location>
        <begin position="189"/>
        <end position="295"/>
    </location>
</feature>
<dbReference type="PROSITE" id="PS50041">
    <property type="entry name" value="C_TYPE_LECTIN_2"/>
    <property type="match status" value="1"/>
</dbReference>
<dbReference type="PANTHER" id="PTHR45710:SF8">
    <property type="entry name" value="RERATING FAMILY MEMBER 4"/>
    <property type="match status" value="1"/>
</dbReference>
<dbReference type="InterPro" id="IPR016187">
    <property type="entry name" value="CTDL_fold"/>
</dbReference>
<comment type="subcellular location">
    <subcellularLocation>
        <location evidence="1">Cell membrane</location>
        <topology evidence="1">Single-pass type II membrane protein</topology>
    </subcellularLocation>
</comment>
<dbReference type="Pfam" id="PF00059">
    <property type="entry name" value="Lectin_C"/>
    <property type="match status" value="1"/>
</dbReference>
<evidence type="ECO:0000313" key="6">
    <source>
        <dbReference type="Proteomes" id="UP000765507"/>
    </source>
</evidence>
<name>A0A8T1SQL5_CHESE</name>
<accession>A0A8T1SQL5</accession>
<evidence type="ECO:0000313" key="5">
    <source>
        <dbReference type="EMBL" id="KAG6931452.1"/>
    </source>
</evidence>
<keyword evidence="6" id="KW-1185">Reference proteome</keyword>
<proteinExistence type="predicted"/>
<feature type="compositionally biased region" description="Low complexity" evidence="3">
    <location>
        <begin position="101"/>
        <end position="126"/>
    </location>
</feature>
<feature type="compositionally biased region" description="Polar residues" evidence="3">
    <location>
        <begin position="43"/>
        <end position="53"/>
    </location>
</feature>
<feature type="region of interest" description="Disordered" evidence="3">
    <location>
        <begin position="88"/>
        <end position="138"/>
    </location>
</feature>
<dbReference type="CDD" id="cd03593">
    <property type="entry name" value="CLECT_NK_receptors_like"/>
    <property type="match status" value="1"/>
</dbReference>
<dbReference type="InterPro" id="IPR033992">
    <property type="entry name" value="NKR-like_CTLD"/>
</dbReference>